<keyword evidence="1" id="KW-0812">Transmembrane</keyword>
<gene>
    <name evidence="3" type="ORF">H9702_04350</name>
</gene>
<dbReference type="Pfam" id="PF02517">
    <property type="entry name" value="Rce1-like"/>
    <property type="match status" value="1"/>
</dbReference>
<feature type="transmembrane region" description="Helical" evidence="1">
    <location>
        <begin position="50"/>
        <end position="70"/>
    </location>
</feature>
<dbReference type="InterPro" id="IPR052710">
    <property type="entry name" value="CAAX_protease"/>
</dbReference>
<evidence type="ECO:0000256" key="1">
    <source>
        <dbReference type="SAM" id="Phobius"/>
    </source>
</evidence>
<keyword evidence="3" id="KW-0482">Metalloprotease</keyword>
<feature type="transmembrane region" description="Helical" evidence="1">
    <location>
        <begin position="91"/>
        <end position="116"/>
    </location>
</feature>
<proteinExistence type="predicted"/>
<feature type="domain" description="CAAX prenyl protease 2/Lysostaphin resistance protein A-like" evidence="2">
    <location>
        <begin position="134"/>
        <end position="220"/>
    </location>
</feature>
<keyword evidence="1" id="KW-1133">Transmembrane helix</keyword>
<evidence type="ECO:0000259" key="2">
    <source>
        <dbReference type="Pfam" id="PF02517"/>
    </source>
</evidence>
<keyword evidence="3" id="KW-0378">Hydrolase</keyword>
<keyword evidence="1" id="KW-0472">Membrane</keyword>
<dbReference type="GO" id="GO:0080120">
    <property type="term" value="P:CAAX-box protein maturation"/>
    <property type="evidence" value="ECO:0007669"/>
    <property type="project" value="UniProtKB-ARBA"/>
</dbReference>
<evidence type="ECO:0000313" key="3">
    <source>
        <dbReference type="EMBL" id="HJC36343.1"/>
    </source>
</evidence>
<dbReference type="PANTHER" id="PTHR36435:SF1">
    <property type="entry name" value="CAAX AMINO TERMINAL PROTEASE FAMILY PROTEIN"/>
    <property type="match status" value="1"/>
</dbReference>
<dbReference type="EMBL" id="DWWM01000026">
    <property type="protein sequence ID" value="HJC36343.1"/>
    <property type="molecule type" value="Genomic_DNA"/>
</dbReference>
<keyword evidence="3" id="KW-0645">Protease</keyword>
<dbReference type="PANTHER" id="PTHR36435">
    <property type="entry name" value="SLR1288 PROTEIN"/>
    <property type="match status" value="1"/>
</dbReference>
<feature type="transmembrane region" description="Helical" evidence="1">
    <location>
        <begin position="233"/>
        <end position="255"/>
    </location>
</feature>
<dbReference type="AlphaFoldDB" id="A0A9D2SUL6"/>
<dbReference type="GO" id="GO:0004175">
    <property type="term" value="F:endopeptidase activity"/>
    <property type="evidence" value="ECO:0007669"/>
    <property type="project" value="UniProtKB-ARBA"/>
</dbReference>
<accession>A0A9D2SUL6</accession>
<comment type="caution">
    <text evidence="3">The sequence shown here is derived from an EMBL/GenBank/DDBJ whole genome shotgun (WGS) entry which is preliminary data.</text>
</comment>
<name>A0A9D2SUL6_9FIRM</name>
<protein>
    <submittedName>
        <fullName evidence="3">CPBP family intramembrane metalloprotease</fullName>
    </submittedName>
</protein>
<reference evidence="3" key="2">
    <citation type="submission" date="2021-04" db="EMBL/GenBank/DDBJ databases">
        <authorList>
            <person name="Gilroy R."/>
        </authorList>
    </citation>
    <scope>NUCLEOTIDE SEQUENCE</scope>
    <source>
        <strain evidence="3">CHK187-11901</strain>
    </source>
</reference>
<dbReference type="Proteomes" id="UP000823896">
    <property type="component" value="Unassembled WGS sequence"/>
</dbReference>
<feature type="transmembrane region" description="Helical" evidence="1">
    <location>
        <begin position="276"/>
        <end position="299"/>
    </location>
</feature>
<evidence type="ECO:0000313" key="4">
    <source>
        <dbReference type="Proteomes" id="UP000823896"/>
    </source>
</evidence>
<feature type="transmembrane region" description="Helical" evidence="1">
    <location>
        <begin position="131"/>
        <end position="152"/>
    </location>
</feature>
<reference evidence="3" key="1">
    <citation type="journal article" date="2021" name="PeerJ">
        <title>Extensive microbial diversity within the chicken gut microbiome revealed by metagenomics and culture.</title>
        <authorList>
            <person name="Gilroy R."/>
            <person name="Ravi A."/>
            <person name="Getino M."/>
            <person name="Pursley I."/>
            <person name="Horton D.L."/>
            <person name="Alikhan N.F."/>
            <person name="Baker D."/>
            <person name="Gharbi K."/>
            <person name="Hall N."/>
            <person name="Watson M."/>
            <person name="Adriaenssens E.M."/>
            <person name="Foster-Nyarko E."/>
            <person name="Jarju S."/>
            <person name="Secka A."/>
            <person name="Antonio M."/>
            <person name="Oren A."/>
            <person name="Chaudhuri R.R."/>
            <person name="La Ragione R."/>
            <person name="Hildebrand F."/>
            <person name="Pallen M.J."/>
        </authorList>
    </citation>
    <scope>NUCLEOTIDE SEQUENCE</scope>
    <source>
        <strain evidence="3">CHK187-11901</strain>
    </source>
</reference>
<feature type="transmembrane region" description="Helical" evidence="1">
    <location>
        <begin position="12"/>
        <end position="38"/>
    </location>
</feature>
<dbReference type="GO" id="GO:0008237">
    <property type="term" value="F:metallopeptidase activity"/>
    <property type="evidence" value="ECO:0007669"/>
    <property type="project" value="UniProtKB-KW"/>
</dbReference>
<feature type="transmembrane region" description="Helical" evidence="1">
    <location>
        <begin position="164"/>
        <end position="180"/>
    </location>
</feature>
<dbReference type="InterPro" id="IPR003675">
    <property type="entry name" value="Rce1/LyrA-like_dom"/>
</dbReference>
<sequence length="302" mass="33600">MADKPKKIFKNISVSILLYQLISLIVSFAVLSMALPFMLRTGNDGSITTFSNIAMLLSVLISWLLIRSCFQPKTEGEIHWRIMKPMSAGTMFRFFILAYGGMMVGSLIVALFSALVPGGFDTPDFSPSSDLLGNILLVITTVIAAPLFEEYLFRGVCMMGLKRYGNGFAILVTSFLFAFMHGNIPQAVPIFFFSLVLCYVDIRTDSLLPGLIFHIANNAISQMMLFIQNEAILALFGLFVLVIIIAAVVIFILELQKKEQIQAELKSPYDFRFSAFFNNWASITLLVLLIVMMAINILAPLT</sequence>
<organism evidence="3 4">
    <name type="scientific">Candidatus Merdibacter merdavium</name>
    <dbReference type="NCBI Taxonomy" id="2838692"/>
    <lineage>
        <taxon>Bacteria</taxon>
        <taxon>Bacillati</taxon>
        <taxon>Bacillota</taxon>
        <taxon>Erysipelotrichia</taxon>
        <taxon>Erysipelotrichales</taxon>
        <taxon>Erysipelotrichaceae</taxon>
        <taxon>Merdibacter</taxon>
    </lineage>
</organism>